<dbReference type="Proteomes" id="UP000095280">
    <property type="component" value="Unplaced"/>
</dbReference>
<dbReference type="AlphaFoldDB" id="A0A1I8FGE7"/>
<name>A0A1I8FGE7_9PLAT</name>
<evidence type="ECO:0000256" key="1">
    <source>
        <dbReference type="SAM" id="MobiDB-lite"/>
    </source>
</evidence>
<dbReference type="WBParaSite" id="maker-unitig_33869-snap-gene-0.2-mRNA-1">
    <property type="protein sequence ID" value="maker-unitig_33869-snap-gene-0.2-mRNA-1"/>
    <property type="gene ID" value="maker-unitig_33869-snap-gene-0.2"/>
</dbReference>
<feature type="region of interest" description="Disordered" evidence="1">
    <location>
        <begin position="86"/>
        <end position="110"/>
    </location>
</feature>
<feature type="region of interest" description="Disordered" evidence="1">
    <location>
        <begin position="176"/>
        <end position="211"/>
    </location>
</feature>
<keyword evidence="2" id="KW-1185">Reference proteome</keyword>
<feature type="compositionally biased region" description="Basic and acidic residues" evidence="1">
    <location>
        <begin position="100"/>
        <end position="110"/>
    </location>
</feature>
<proteinExistence type="predicted"/>
<reference evidence="3" key="1">
    <citation type="submission" date="2016-11" db="UniProtKB">
        <authorList>
            <consortium name="WormBaseParasite"/>
        </authorList>
    </citation>
    <scope>IDENTIFICATION</scope>
</reference>
<feature type="compositionally biased region" description="Polar residues" evidence="1">
    <location>
        <begin position="285"/>
        <end position="306"/>
    </location>
</feature>
<protein>
    <submittedName>
        <fullName evidence="3">ANK_REP_REGION domain-containing protein</fullName>
    </submittedName>
</protein>
<evidence type="ECO:0000313" key="3">
    <source>
        <dbReference type="WBParaSite" id="maker-unitig_33869-snap-gene-0.2-mRNA-1"/>
    </source>
</evidence>
<organism evidence="2 3">
    <name type="scientific">Macrostomum lignano</name>
    <dbReference type="NCBI Taxonomy" id="282301"/>
    <lineage>
        <taxon>Eukaryota</taxon>
        <taxon>Metazoa</taxon>
        <taxon>Spiralia</taxon>
        <taxon>Lophotrochozoa</taxon>
        <taxon>Platyhelminthes</taxon>
        <taxon>Rhabditophora</taxon>
        <taxon>Macrostomorpha</taxon>
        <taxon>Macrostomida</taxon>
        <taxon>Macrostomidae</taxon>
        <taxon>Macrostomum</taxon>
    </lineage>
</organism>
<evidence type="ECO:0000313" key="2">
    <source>
        <dbReference type="Proteomes" id="UP000095280"/>
    </source>
</evidence>
<accession>A0A1I8FGE7</accession>
<feature type="region of interest" description="Disordered" evidence="1">
    <location>
        <begin position="244"/>
        <end position="271"/>
    </location>
</feature>
<feature type="region of interest" description="Disordered" evidence="1">
    <location>
        <begin position="283"/>
        <end position="313"/>
    </location>
</feature>
<feature type="compositionally biased region" description="Low complexity" evidence="1">
    <location>
        <begin position="244"/>
        <end position="258"/>
    </location>
</feature>
<feature type="compositionally biased region" description="Pro residues" evidence="1">
    <location>
        <begin position="259"/>
        <end position="268"/>
    </location>
</feature>
<sequence>ARPASAETGASSFAFAVAFAVSFGRDAKTPIARRWCRPEASAPPINVGNNNRKSSGRLPELSIIAGLRGGAAPAQAGHTWPRVASVSAAPEVQTAQSRQNDARRREGRERAAAAIRKAYEVKKRPSPAASPLLKQQRQQATCRTKTWSVCLKSGQELEEKRQHTYRQEGWVNVLSPRSPRRADARSTQRPPFLPLERPAVAGRNARSRWSPGALIKPRNCWTISGREKSSRRLRRARPAGIVAAAAAEARKPAAANKPRQPPPPPPPLSQVLQEVQGPIQKVKLQPQSNESSTNSIQYRDSATLPPSDTRRVDCGRGTAVSYRNNGDDKPLTVAARREAWRIRNRDLLCCAAWAMLLCWLELPTADQQERGGAPRAMFETLKQLELEDDDANELLGSLVAEDGRNSPFDGATRSASGGFVAVAVALEPSPSPSPSIATTEWDDDDDGLPMDNDDENETSVGDPVVLARATSSGTGVGDRVHQAAAAPYDLAEQFLERGGDNVTEIVDAELNGESFARHLGPQQCG</sequence>
<feature type="compositionally biased region" description="Acidic residues" evidence="1">
    <location>
        <begin position="440"/>
        <end position="457"/>
    </location>
</feature>
<feature type="region of interest" description="Disordered" evidence="1">
    <location>
        <begin position="427"/>
        <end position="460"/>
    </location>
</feature>